<keyword evidence="2" id="KW-1185">Reference proteome</keyword>
<protein>
    <submittedName>
        <fullName evidence="1">Uncharacterized protein</fullName>
    </submittedName>
</protein>
<dbReference type="OrthoDB" id="33022at10239"/>
<dbReference type="GeneID" id="6804913"/>
<dbReference type="KEGG" id="vg:6804913"/>
<proteinExistence type="predicted"/>
<sequence length="327" mass="36826">MNTIVDNVVNATIRIDNATQKGSVIDVIRMVLRCDASSANTAFRRLKDDMLKSRAEFGAACSHLRINGKGRLTPVANAKTLVEIIFSLPGKLAREFRRKSASQICRLLGGDPTLVFEIEQRRAELESTPKGRVTQAFLLGESRHDTDDDFTGMPVGFRYLEESQRRAVAGEVVALALKRQRIEDMIGSYASLRSLGVELDPRTMVEIRDNVSLLTKRKLSIEEREDSTTRLVDPKTPTHVLGREERGNESGIVVVASKMGVRVPPSMSGPIGKLMKILYKKKYDLPNDWNDFVKRQTLYLGRPVMENCYYERDEDIITEAIKLKLNL</sequence>
<organism evidence="1 2">
    <name type="scientific">Feldmannia species virus</name>
    <dbReference type="NCBI Taxonomy" id="39420"/>
    <lineage>
        <taxon>Viruses</taxon>
        <taxon>Varidnaviria</taxon>
        <taxon>Bamfordvirae</taxon>
        <taxon>Nucleocytoviricota</taxon>
        <taxon>Megaviricetes</taxon>
        <taxon>Algavirales</taxon>
        <taxon>Phycodnaviridae</taxon>
        <taxon>Phaeovirus</taxon>
        <taxon>Phaeovirus feldmanniae</taxon>
    </lineage>
</organism>
<accession>B5LWM3</accession>
<name>B5LWM3_9PHYC</name>
<reference evidence="1 2" key="1">
    <citation type="journal article" date="2009" name="Virology">
        <title>Genomic analysis of the smallest giant virus--Feldmannia sp. virus 158.</title>
        <authorList>
            <person name="Schroeder D.C."/>
            <person name="Park Y."/>
            <person name="Yoon H.M."/>
            <person name="Lee Y.S."/>
            <person name="Kang S.W."/>
            <person name="Meints R.H."/>
            <person name="Ivey R.G."/>
            <person name="Choi T.J."/>
        </authorList>
    </citation>
    <scope>NUCLEOTIDE SEQUENCE [LARGE SCALE GENOMIC DNA]</scope>
    <source>
        <strain evidence="1">FsV-158</strain>
    </source>
</reference>
<dbReference type="EMBL" id="EU916176">
    <property type="protein sequence ID" value="ACH46886.1"/>
    <property type="molecule type" value="Genomic_DNA"/>
</dbReference>
<evidence type="ECO:0000313" key="1">
    <source>
        <dbReference type="EMBL" id="ACH46886.1"/>
    </source>
</evidence>
<evidence type="ECO:0000313" key="2">
    <source>
        <dbReference type="Proteomes" id="UP000204092"/>
    </source>
</evidence>
<dbReference type="Proteomes" id="UP000204092">
    <property type="component" value="Segment"/>
</dbReference>
<dbReference type="RefSeq" id="YP_002154756.1">
    <property type="nucleotide sequence ID" value="NC_011183.1"/>
</dbReference>